<feature type="region of interest" description="Disordered" evidence="1">
    <location>
        <begin position="265"/>
        <end position="311"/>
    </location>
</feature>
<protein>
    <submittedName>
        <fullName evidence="4">Uncharacterized protein C3orf67 homolog</fullName>
    </submittedName>
</protein>
<feature type="domain" description="CFA20" evidence="2">
    <location>
        <begin position="1"/>
        <end position="172"/>
    </location>
</feature>
<feature type="compositionally biased region" description="Polar residues" evidence="1">
    <location>
        <begin position="831"/>
        <end position="854"/>
    </location>
</feature>
<dbReference type="PANTHER" id="PTHR12458">
    <property type="entry name" value="ORF PROTEIN"/>
    <property type="match status" value="1"/>
</dbReference>
<feature type="compositionally biased region" description="Polar residues" evidence="1">
    <location>
        <begin position="323"/>
        <end position="334"/>
    </location>
</feature>
<evidence type="ECO:0000313" key="4">
    <source>
        <dbReference type="RefSeq" id="XP_013404893.1"/>
    </source>
</evidence>
<sequence length="1077" mass="118526">MFKNEFQGGPFFEVFSAQGKDPVANWKLSGGSGIRKVYDKEVKSYIYSLEGSGATTKMHIPKDSKQSLTLVQRFLVFQVWVPKGGDFSIEVGITDLSNSKRRLHLSTSSKEANPNPLHSKIPLSVIKRGIWTNLCLDMVSLVGETWRGQTYKAIESITLSANCRVRRIFTMKVQPADNTDDEELYGLSGTNSCEIDVIPKQCQLAGDVSHVTQVLSLTKIRQAEFVMRGGEGPRSRTTSATSDIDLNASGRKSAGDSFHIAFGSKVTAPAPGSAGRKGTAGKEGGATSRTSRSSHSRSKQQTGEAGDQGATKRVDKLVIHQQAGGSNHSRNPSDPGTHIQDPDTSVDKGNLGGSSTWAGKIDQNDEQPIKVPANPPGREQAGEMKFQPHPPREPSTERVRRKVRIKSGGKERTSAAHSGDTNQSNTLSPVPPGGNLSPINSQEGPKAKPRSPKIYTSLSPREVRGIEKEKSPSLKSTAVQSPREWIEEDIKLHESQSDMRKSRQLEKNKNKKETGVGPRLSDDYEDMSPRHQGELQDQDESLTDVIAALRGTELRNTRFNDVDNDNDEDDGIVAEYEDSDEEPVGPPQKVKTHHSRALKEDGVYLFTSPPKSAPSRSPTLEEESRVHKNDTRKSSAKRSLEGHYPTKRGAGPDDAFILDSSSDDDNDNKDEDHDIKRLGSPRDSEVVETSHENRTKLRSSKSRDFKTSKYKAKGDIIEETGYDDDDGVQRTVGSESEVVNLDRLSLEKSQIKTRNSTTNNIDEKIAQKSKPVPPPIGAGKTPRMTAPRIHSPRISNEEPRPSSSKRSQGSNSSNDSGQTLQASHNMDLLKTNGSSASGGSVSPRGSYSRCSISKKSLREISKDDARLSQNKQYDFTKYQMADLSESFEARMLASLKREAEEEMEEGGGQYEGGSQNSQQQKNSSNQGIDKHLYGDDDLSSSSDDTSFSTFRGTAPALQSHHYQDEMHLPTSRMSEDPLAMSNPRDWTGAFSPPIVLPSEMKHDPDPSELSPGKLEPRGSPRKGDKKSISRSPDGRRGRLPSKTDEDIGHEEDELDLLYDPCLNCYFDPKTCKYYELV</sequence>
<dbReference type="Pfam" id="PF05018">
    <property type="entry name" value="CFA20_dom"/>
    <property type="match status" value="1"/>
</dbReference>
<feature type="compositionally biased region" description="Basic and acidic residues" evidence="1">
    <location>
        <begin position="856"/>
        <end position="866"/>
    </location>
</feature>
<dbReference type="AlphaFoldDB" id="A0A1S3J3Q5"/>
<feature type="region of interest" description="Disordered" evidence="1">
    <location>
        <begin position="894"/>
        <end position="1052"/>
    </location>
</feature>
<dbReference type="GeneID" id="106169816"/>
<accession>A0A1S3J3Q5</accession>
<feature type="region of interest" description="Disordered" evidence="1">
    <location>
        <begin position="228"/>
        <end position="248"/>
    </location>
</feature>
<dbReference type="InParanoid" id="A0A1S3J3Q5"/>
<feature type="compositionally biased region" description="Low complexity" evidence="1">
    <location>
        <begin position="801"/>
        <end position="818"/>
    </location>
</feature>
<reference evidence="4" key="1">
    <citation type="submission" date="2025-08" db="UniProtKB">
        <authorList>
            <consortium name="RefSeq"/>
        </authorList>
    </citation>
    <scope>IDENTIFICATION</scope>
    <source>
        <tissue evidence="4">Gonads</tissue>
    </source>
</reference>
<evidence type="ECO:0000259" key="2">
    <source>
        <dbReference type="Pfam" id="PF05018"/>
    </source>
</evidence>
<feature type="compositionally biased region" description="Low complexity" evidence="1">
    <location>
        <begin position="939"/>
        <end position="950"/>
    </location>
</feature>
<dbReference type="RefSeq" id="XP_013404893.1">
    <property type="nucleotide sequence ID" value="XM_013549439.1"/>
</dbReference>
<organism evidence="3 4">
    <name type="scientific">Lingula anatina</name>
    <name type="common">Brachiopod</name>
    <name type="synonym">Lingula unguis</name>
    <dbReference type="NCBI Taxonomy" id="7574"/>
    <lineage>
        <taxon>Eukaryota</taxon>
        <taxon>Metazoa</taxon>
        <taxon>Spiralia</taxon>
        <taxon>Lophotrochozoa</taxon>
        <taxon>Brachiopoda</taxon>
        <taxon>Linguliformea</taxon>
        <taxon>Lingulata</taxon>
        <taxon>Lingulida</taxon>
        <taxon>Linguloidea</taxon>
        <taxon>Lingulidae</taxon>
        <taxon>Lingula</taxon>
    </lineage>
</organism>
<dbReference type="OrthoDB" id="10261083at2759"/>
<feature type="compositionally biased region" description="Basic and acidic residues" evidence="1">
    <location>
        <begin position="461"/>
        <end position="472"/>
    </location>
</feature>
<feature type="compositionally biased region" description="Polar residues" evidence="1">
    <location>
        <begin position="415"/>
        <end position="428"/>
    </location>
</feature>
<feature type="compositionally biased region" description="Polar residues" evidence="1">
    <location>
        <begin position="235"/>
        <end position="244"/>
    </location>
</feature>
<proteinExistence type="predicted"/>
<gene>
    <name evidence="4" type="primary">LOC106169816</name>
</gene>
<feature type="region of interest" description="Disordered" evidence="1">
    <location>
        <begin position="747"/>
        <end position="875"/>
    </location>
</feature>
<feature type="compositionally biased region" description="Basic and acidic residues" evidence="1">
    <location>
        <begin position="1014"/>
        <end position="1046"/>
    </location>
</feature>
<dbReference type="STRING" id="7574.A0A1S3J3Q5"/>
<dbReference type="InterPro" id="IPR040441">
    <property type="entry name" value="CFA20/CFAP20DC"/>
</dbReference>
<feature type="compositionally biased region" description="Basic and acidic residues" evidence="1">
    <location>
        <begin position="670"/>
        <end position="713"/>
    </location>
</feature>
<feature type="compositionally biased region" description="Basic and acidic residues" evidence="1">
    <location>
        <begin position="622"/>
        <end position="641"/>
    </location>
</feature>
<keyword evidence="3" id="KW-1185">Reference proteome</keyword>
<feature type="region of interest" description="Disordered" evidence="1">
    <location>
        <begin position="323"/>
        <end position="713"/>
    </location>
</feature>
<feature type="compositionally biased region" description="Basic and acidic residues" evidence="1">
    <location>
        <begin position="484"/>
        <end position="514"/>
    </location>
</feature>
<feature type="compositionally biased region" description="Low complexity" evidence="1">
    <location>
        <begin position="912"/>
        <end position="927"/>
    </location>
</feature>
<evidence type="ECO:0000256" key="1">
    <source>
        <dbReference type="SAM" id="MobiDB-lite"/>
    </source>
</evidence>
<evidence type="ECO:0000313" key="3">
    <source>
        <dbReference type="Proteomes" id="UP000085678"/>
    </source>
</evidence>
<feature type="compositionally biased region" description="Acidic residues" evidence="1">
    <location>
        <begin position="562"/>
        <end position="583"/>
    </location>
</feature>
<dbReference type="KEGG" id="lak:106169816"/>
<dbReference type="Proteomes" id="UP000085678">
    <property type="component" value="Unplaced"/>
</dbReference>
<name>A0A1S3J3Q5_LINAN</name>
<feature type="compositionally biased region" description="Basic and acidic residues" evidence="1">
    <location>
        <begin position="552"/>
        <end position="561"/>
    </location>
</feature>
<dbReference type="InterPro" id="IPR007714">
    <property type="entry name" value="CFA20_dom"/>
</dbReference>